<dbReference type="AlphaFoldDB" id="X1UB11"/>
<comment type="caution">
    <text evidence="1">The sequence shown here is derived from an EMBL/GenBank/DDBJ whole genome shotgun (WGS) entry which is preliminary data.</text>
</comment>
<sequence length="79" mass="8990">GSPISISTHNLPFSAIYQYLKENTNAHIWFLGVKPYSYERLSDETTAFANRIIDVLNSLDRQKKLSIIKTYATLAATLR</sequence>
<feature type="non-terminal residue" evidence="1">
    <location>
        <position position="1"/>
    </location>
</feature>
<reference evidence="1" key="1">
    <citation type="journal article" date="2014" name="Front. Microbiol.">
        <title>High frequency of phylogenetically diverse reductive dehalogenase-homologous genes in deep subseafloor sedimentary metagenomes.</title>
        <authorList>
            <person name="Kawai M."/>
            <person name="Futagami T."/>
            <person name="Toyoda A."/>
            <person name="Takaki Y."/>
            <person name="Nishi S."/>
            <person name="Hori S."/>
            <person name="Arai W."/>
            <person name="Tsubouchi T."/>
            <person name="Morono Y."/>
            <person name="Uchiyama I."/>
            <person name="Ito T."/>
            <person name="Fujiyama A."/>
            <person name="Inagaki F."/>
            <person name="Takami H."/>
        </authorList>
    </citation>
    <scope>NUCLEOTIDE SEQUENCE</scope>
    <source>
        <strain evidence="1">Expedition CK06-06</strain>
    </source>
</reference>
<accession>X1UB11</accession>
<protein>
    <submittedName>
        <fullName evidence="1">Uncharacterized protein</fullName>
    </submittedName>
</protein>
<name>X1UB11_9ZZZZ</name>
<proteinExistence type="predicted"/>
<evidence type="ECO:0000313" key="1">
    <source>
        <dbReference type="EMBL" id="GAI89509.1"/>
    </source>
</evidence>
<dbReference type="InterPro" id="IPR023430">
    <property type="entry name" value="Pept_HybD-like_dom_sf"/>
</dbReference>
<dbReference type="EMBL" id="BARW01020236">
    <property type="protein sequence ID" value="GAI89509.1"/>
    <property type="molecule type" value="Genomic_DNA"/>
</dbReference>
<gene>
    <name evidence="1" type="ORF">S12H4_34227</name>
</gene>
<dbReference type="Gene3D" id="3.40.50.1450">
    <property type="entry name" value="HybD-like"/>
    <property type="match status" value="1"/>
</dbReference>
<organism evidence="1">
    <name type="scientific">marine sediment metagenome</name>
    <dbReference type="NCBI Taxonomy" id="412755"/>
    <lineage>
        <taxon>unclassified sequences</taxon>
        <taxon>metagenomes</taxon>
        <taxon>ecological metagenomes</taxon>
    </lineage>
</organism>